<dbReference type="Gene3D" id="3.90.226.10">
    <property type="entry name" value="2-enoyl-CoA Hydratase, Chain A, domain 1"/>
    <property type="match status" value="1"/>
</dbReference>
<feature type="domain" description="Peptidase S49" evidence="2">
    <location>
        <begin position="8"/>
        <end position="112"/>
    </location>
</feature>
<gene>
    <name evidence="3" type="ORF">ALAG00032_LOCUS4310</name>
</gene>
<dbReference type="PANTHER" id="PTHR42987:SF8">
    <property type="entry name" value="PROTEINASE"/>
    <property type="match status" value="1"/>
</dbReference>
<evidence type="ECO:0000313" key="3">
    <source>
        <dbReference type="EMBL" id="CAE0363569.1"/>
    </source>
</evidence>
<comment type="similarity">
    <text evidence="1">Belongs to the peptidase S49 family.</text>
</comment>
<accession>A0A7S3JU40</accession>
<evidence type="ECO:0000259" key="2">
    <source>
        <dbReference type="Pfam" id="PF01343"/>
    </source>
</evidence>
<dbReference type="SUPFAM" id="SSF52096">
    <property type="entry name" value="ClpP/crotonase"/>
    <property type="match status" value="1"/>
</dbReference>
<proteinExistence type="inferred from homology"/>
<dbReference type="GO" id="GO:0008233">
    <property type="term" value="F:peptidase activity"/>
    <property type="evidence" value="ECO:0007669"/>
    <property type="project" value="InterPro"/>
</dbReference>
<sequence>MERAIRPEVLAYVDDLCTSGGYYAACAADTILAAPSAVVGSIGVVTRGFGYAKQIRKLGVERRVLASGNAKTGIDPFLPVRRDAIARERAVLSELHNEFISTVKKHRNHKLQPLSAAKLAAKADAHAWPTSLRAWIAIFTPLSFFFRKSQIDRGDGLFDGSVHAARTAKTIGLVDDVCEQHLLHTLRQRYGKGIRIKRFRVSPFYLRNYYYSTNLDVDSSSLACRRRADGDDPSSSYYSSLLL</sequence>
<name>A0A7S3JU40_9STRA</name>
<dbReference type="InterPro" id="IPR029045">
    <property type="entry name" value="ClpP/crotonase-like_dom_sf"/>
</dbReference>
<dbReference type="PANTHER" id="PTHR42987">
    <property type="entry name" value="PEPTIDASE S49"/>
    <property type="match status" value="1"/>
</dbReference>
<dbReference type="InterPro" id="IPR002142">
    <property type="entry name" value="Peptidase_S49"/>
</dbReference>
<reference evidence="3" key="1">
    <citation type="submission" date="2021-01" db="EMBL/GenBank/DDBJ databases">
        <authorList>
            <person name="Corre E."/>
            <person name="Pelletier E."/>
            <person name="Niang G."/>
            <person name="Scheremetjew M."/>
            <person name="Finn R."/>
            <person name="Kale V."/>
            <person name="Holt S."/>
            <person name="Cochrane G."/>
            <person name="Meng A."/>
            <person name="Brown T."/>
            <person name="Cohen L."/>
        </authorList>
    </citation>
    <scope>NUCLEOTIDE SEQUENCE</scope>
    <source>
        <strain evidence="3">CCMP1510</strain>
    </source>
</reference>
<dbReference type="AlphaFoldDB" id="A0A7S3JU40"/>
<dbReference type="EMBL" id="HBIJ01006146">
    <property type="protein sequence ID" value="CAE0363569.1"/>
    <property type="molecule type" value="Transcribed_RNA"/>
</dbReference>
<protein>
    <recommendedName>
        <fullName evidence="2">Peptidase S49 domain-containing protein</fullName>
    </recommendedName>
</protein>
<organism evidence="3">
    <name type="scientific">Aureoumbra lagunensis</name>
    <dbReference type="NCBI Taxonomy" id="44058"/>
    <lineage>
        <taxon>Eukaryota</taxon>
        <taxon>Sar</taxon>
        <taxon>Stramenopiles</taxon>
        <taxon>Ochrophyta</taxon>
        <taxon>Pelagophyceae</taxon>
        <taxon>Pelagomonadales</taxon>
        <taxon>Aureoumbra</taxon>
    </lineage>
</organism>
<dbReference type="GO" id="GO:0006508">
    <property type="term" value="P:proteolysis"/>
    <property type="evidence" value="ECO:0007669"/>
    <property type="project" value="InterPro"/>
</dbReference>
<evidence type="ECO:0000256" key="1">
    <source>
        <dbReference type="ARBA" id="ARBA00008683"/>
    </source>
</evidence>
<dbReference type="Pfam" id="PF01343">
    <property type="entry name" value="Peptidase_S49"/>
    <property type="match status" value="1"/>
</dbReference>